<dbReference type="EMBL" id="JAGKSP010000018">
    <property type="protein sequence ID" value="MBP3966485.1"/>
    <property type="molecule type" value="Genomic_DNA"/>
</dbReference>
<evidence type="ECO:0000313" key="1">
    <source>
        <dbReference type="EMBL" id="MBP3966485.1"/>
    </source>
</evidence>
<comment type="caution">
    <text evidence="1">The sequence shown here is derived from an EMBL/GenBank/DDBJ whole genome shotgun (WGS) entry which is preliminary data.</text>
</comment>
<evidence type="ECO:0008006" key="3">
    <source>
        <dbReference type="Google" id="ProtNLM"/>
    </source>
</evidence>
<name>A0ABS5CKV5_9BACL</name>
<sequence>MFDPTVFDNLKVAIENQVYDLDNIAGQILITHRVDRLEMAVMARVFALQFTLVSGGGITAEIRLEASLKDLAAELLEQKGENPGCALRLRFYMPVQDIEAECKAIEQKLLELWQPELPPTQTLSFLFGEKTVSYFNEIELHFNRKINEEQMEDLPDLIDHVMQTLEALDGLSSAD</sequence>
<keyword evidence="2" id="KW-1185">Reference proteome</keyword>
<proteinExistence type="predicted"/>
<organism evidence="1 2">
    <name type="scientific">Paenibacillus lignilyticus</name>
    <dbReference type="NCBI Taxonomy" id="1172615"/>
    <lineage>
        <taxon>Bacteria</taxon>
        <taxon>Bacillati</taxon>
        <taxon>Bacillota</taxon>
        <taxon>Bacilli</taxon>
        <taxon>Bacillales</taxon>
        <taxon>Paenibacillaceae</taxon>
        <taxon>Paenibacillus</taxon>
    </lineage>
</organism>
<accession>A0ABS5CKV5</accession>
<evidence type="ECO:0000313" key="2">
    <source>
        <dbReference type="Proteomes" id="UP000673394"/>
    </source>
</evidence>
<dbReference type="RefSeq" id="WP_210663701.1">
    <property type="nucleotide sequence ID" value="NZ_JAGKSP010000018.1"/>
</dbReference>
<protein>
    <recommendedName>
        <fullName evidence="3">Group-specific protein</fullName>
    </recommendedName>
</protein>
<dbReference type="Proteomes" id="UP000673394">
    <property type="component" value="Unassembled WGS sequence"/>
</dbReference>
<gene>
    <name evidence="1" type="ORF">I8J30_27640</name>
</gene>
<reference evidence="1 2" key="1">
    <citation type="submission" date="2021-04" db="EMBL/GenBank/DDBJ databases">
        <title>Paenibacillus sp. DLE-14 whole genome sequence.</title>
        <authorList>
            <person name="Ham Y.J."/>
        </authorList>
    </citation>
    <scope>NUCLEOTIDE SEQUENCE [LARGE SCALE GENOMIC DNA]</scope>
    <source>
        <strain evidence="1 2">DLE-14</strain>
    </source>
</reference>